<name>X0WC20_9ZZZZ</name>
<evidence type="ECO:0000313" key="1">
    <source>
        <dbReference type="EMBL" id="GAG22118.1"/>
    </source>
</evidence>
<feature type="non-terminal residue" evidence="1">
    <location>
        <position position="1"/>
    </location>
</feature>
<dbReference type="AlphaFoldDB" id="X0WC20"/>
<proteinExistence type="predicted"/>
<accession>X0WC20</accession>
<organism evidence="1">
    <name type="scientific">marine sediment metagenome</name>
    <dbReference type="NCBI Taxonomy" id="412755"/>
    <lineage>
        <taxon>unclassified sequences</taxon>
        <taxon>metagenomes</taxon>
        <taxon>ecological metagenomes</taxon>
    </lineage>
</organism>
<reference evidence="1" key="1">
    <citation type="journal article" date="2014" name="Front. Microbiol.">
        <title>High frequency of phylogenetically diverse reductive dehalogenase-homologous genes in deep subseafloor sedimentary metagenomes.</title>
        <authorList>
            <person name="Kawai M."/>
            <person name="Futagami T."/>
            <person name="Toyoda A."/>
            <person name="Takaki Y."/>
            <person name="Nishi S."/>
            <person name="Hori S."/>
            <person name="Arai W."/>
            <person name="Tsubouchi T."/>
            <person name="Morono Y."/>
            <person name="Uchiyama I."/>
            <person name="Ito T."/>
            <person name="Fujiyama A."/>
            <person name="Inagaki F."/>
            <person name="Takami H."/>
        </authorList>
    </citation>
    <scope>NUCLEOTIDE SEQUENCE</scope>
    <source>
        <strain evidence="1">Expedition CK06-06</strain>
    </source>
</reference>
<sequence>GIENVVVSDKPDLQRMHQLTTDKIVLRSDSEFFNWRYKSNLPYKYKFYYHNQDYITIGQSPKNDTAHILDYTENDISSFEIILKCIRHTPSIVTLSIRTMNLSENVSSVLKKLKFKDNNIKDKLITPILVRPAAPNPTEEDWFLNGLDMRDINNWELKGICSEWA</sequence>
<protein>
    <submittedName>
        <fullName evidence="1">Uncharacterized protein</fullName>
    </submittedName>
</protein>
<gene>
    <name evidence="1" type="ORF">S01H1_47513</name>
</gene>
<dbReference type="EMBL" id="BARS01030464">
    <property type="protein sequence ID" value="GAG22118.1"/>
    <property type="molecule type" value="Genomic_DNA"/>
</dbReference>
<comment type="caution">
    <text evidence="1">The sequence shown here is derived from an EMBL/GenBank/DDBJ whole genome shotgun (WGS) entry which is preliminary data.</text>
</comment>